<dbReference type="Proteomes" id="UP000323930">
    <property type="component" value="Unassembled WGS sequence"/>
</dbReference>
<comment type="caution">
    <text evidence="6">The sequence shown here is derived from an EMBL/GenBank/DDBJ whole genome shotgun (WGS) entry which is preliminary data.</text>
</comment>
<name>A0A5D0HVW2_9FLAO</name>
<dbReference type="PROSITE" id="PS51257">
    <property type="entry name" value="PROKAR_LIPOPROTEIN"/>
    <property type="match status" value="1"/>
</dbReference>
<reference evidence="6 7" key="1">
    <citation type="submission" date="2019-08" db="EMBL/GenBank/DDBJ databases">
        <title>Seonamhaeicola sediminis sp. nov., isolated from marine sediment.</title>
        <authorList>
            <person name="Cao W.R."/>
        </authorList>
    </citation>
    <scope>NUCLEOTIDE SEQUENCE [LARGE SCALE GENOMIC DNA]</scope>
    <source>
        <strain evidence="6 7">B011</strain>
    </source>
</reference>
<proteinExistence type="inferred from homology"/>
<keyword evidence="7" id="KW-1185">Reference proteome</keyword>
<protein>
    <submittedName>
        <fullName evidence="6">Arylsulfatase</fullName>
    </submittedName>
</protein>
<evidence type="ECO:0000313" key="7">
    <source>
        <dbReference type="Proteomes" id="UP000323930"/>
    </source>
</evidence>
<gene>
    <name evidence="6" type="ORF">FUA24_13065</name>
</gene>
<evidence type="ECO:0000256" key="2">
    <source>
        <dbReference type="ARBA" id="ARBA00022723"/>
    </source>
</evidence>
<evidence type="ECO:0000313" key="6">
    <source>
        <dbReference type="EMBL" id="TYA74257.1"/>
    </source>
</evidence>
<dbReference type="AlphaFoldDB" id="A0A5D0HVW2"/>
<dbReference type="RefSeq" id="WP_148543013.1">
    <property type="nucleotide sequence ID" value="NZ_VSDQ01000679.1"/>
</dbReference>
<dbReference type="OrthoDB" id="9765065at2"/>
<accession>A0A5D0HVW2</accession>
<dbReference type="PROSITE" id="PS00523">
    <property type="entry name" value="SULFATASE_1"/>
    <property type="match status" value="1"/>
</dbReference>
<keyword evidence="4" id="KW-0106">Calcium</keyword>
<dbReference type="Pfam" id="PF00884">
    <property type="entry name" value="Sulfatase"/>
    <property type="match status" value="1"/>
</dbReference>
<dbReference type="Gene3D" id="3.40.720.10">
    <property type="entry name" value="Alkaline Phosphatase, subunit A"/>
    <property type="match status" value="1"/>
</dbReference>
<dbReference type="CDD" id="cd16143">
    <property type="entry name" value="ARS_like"/>
    <property type="match status" value="1"/>
</dbReference>
<dbReference type="InterPro" id="IPR024607">
    <property type="entry name" value="Sulfatase_CS"/>
</dbReference>
<organism evidence="6 7">
    <name type="scientific">Seonamhaeicola marinus</name>
    <dbReference type="NCBI Taxonomy" id="1912246"/>
    <lineage>
        <taxon>Bacteria</taxon>
        <taxon>Pseudomonadati</taxon>
        <taxon>Bacteroidota</taxon>
        <taxon>Flavobacteriia</taxon>
        <taxon>Flavobacteriales</taxon>
        <taxon>Flavobacteriaceae</taxon>
    </lineage>
</organism>
<dbReference type="InterPro" id="IPR000917">
    <property type="entry name" value="Sulfatase_N"/>
</dbReference>
<evidence type="ECO:0000256" key="1">
    <source>
        <dbReference type="ARBA" id="ARBA00008779"/>
    </source>
</evidence>
<feature type="domain" description="Sulfatase N-terminal" evidence="5">
    <location>
        <begin position="33"/>
        <end position="376"/>
    </location>
</feature>
<keyword evidence="3" id="KW-0378">Hydrolase</keyword>
<dbReference type="InterPro" id="IPR017850">
    <property type="entry name" value="Alkaline_phosphatase_core_sf"/>
</dbReference>
<dbReference type="GO" id="GO:0046872">
    <property type="term" value="F:metal ion binding"/>
    <property type="evidence" value="ECO:0007669"/>
    <property type="project" value="UniProtKB-KW"/>
</dbReference>
<dbReference type="InterPro" id="IPR050738">
    <property type="entry name" value="Sulfatase"/>
</dbReference>
<dbReference type="Gene3D" id="3.30.1120.10">
    <property type="match status" value="1"/>
</dbReference>
<dbReference type="GO" id="GO:0004065">
    <property type="term" value="F:arylsulfatase activity"/>
    <property type="evidence" value="ECO:0007669"/>
    <property type="project" value="TreeGrafter"/>
</dbReference>
<evidence type="ECO:0000256" key="4">
    <source>
        <dbReference type="ARBA" id="ARBA00022837"/>
    </source>
</evidence>
<dbReference type="PANTHER" id="PTHR42693">
    <property type="entry name" value="ARYLSULFATASE FAMILY MEMBER"/>
    <property type="match status" value="1"/>
</dbReference>
<keyword evidence="2" id="KW-0479">Metal-binding</keyword>
<evidence type="ECO:0000256" key="3">
    <source>
        <dbReference type="ARBA" id="ARBA00022801"/>
    </source>
</evidence>
<sequence length="511" mass="57754">MILKINTTYFFFFILVSCAVVKLSWAQQPKDRPNVVVILADDLGYGDVSAYNKNAAFSTRNIDNLAQEGMLFVDGHTSASICTPTRYGLLTGRYNWRSRLKRHGFKGDSKPLIEKNRTTLANLFKNNGYQTAMIGKWHLGWDWHFKNTVEIDFSRPIKNGPLDCGFDYFFGLGASLSSPPFVYVENNLPTSVPQKTSVNYDEKAFWRKGPVGPDFKHAEVLENLMQRSVDYINKASKKEDPFFLYCALTAPHAPIIPTTEFIGKSNTNAYGDFVLMVDHVVGQIMNSIKRSEAYENTLVIFISDNGQSPRADFDGKELSKAGHNGSYIYRGMKFDIFEGGHRVPFIMSWPKKVKKGSVSEETVSTVDIMATVANILNDKLLDNSGEDSYSMLPVILGEDYKTPLREATVFHSSDGRFAIRQGDWKLILWGGSGGWSYPKTEKELKGLPKFQLYNLKEDPGEQTNLYSKYPDKVNDLKALLKTYVLNGRSTPGVSQKNTGPEYWDELSWMNY</sequence>
<dbReference type="PANTHER" id="PTHR42693:SF53">
    <property type="entry name" value="ENDO-4-O-SULFATASE"/>
    <property type="match status" value="1"/>
</dbReference>
<dbReference type="SUPFAM" id="SSF53649">
    <property type="entry name" value="Alkaline phosphatase-like"/>
    <property type="match status" value="1"/>
</dbReference>
<comment type="similarity">
    <text evidence="1">Belongs to the sulfatase family.</text>
</comment>
<evidence type="ECO:0000259" key="5">
    <source>
        <dbReference type="Pfam" id="PF00884"/>
    </source>
</evidence>
<dbReference type="PROSITE" id="PS00149">
    <property type="entry name" value="SULFATASE_2"/>
    <property type="match status" value="1"/>
</dbReference>
<dbReference type="EMBL" id="VSDQ01000679">
    <property type="protein sequence ID" value="TYA74257.1"/>
    <property type="molecule type" value="Genomic_DNA"/>
</dbReference>